<evidence type="ECO:0000259" key="2">
    <source>
        <dbReference type="Pfam" id="PF12728"/>
    </source>
</evidence>
<feature type="domain" description="Helix-turn-helix" evidence="2">
    <location>
        <begin position="42"/>
        <end position="90"/>
    </location>
</feature>
<name>A0A174HZP6_BACUN</name>
<feature type="compositionally biased region" description="Basic residues" evidence="1">
    <location>
        <begin position="110"/>
        <end position="119"/>
    </location>
</feature>
<dbReference type="GO" id="GO:0003677">
    <property type="term" value="F:DNA binding"/>
    <property type="evidence" value="ECO:0007669"/>
    <property type="project" value="UniProtKB-KW"/>
</dbReference>
<organism evidence="3 4">
    <name type="scientific">Bacteroides uniformis</name>
    <dbReference type="NCBI Taxonomy" id="820"/>
    <lineage>
        <taxon>Bacteria</taxon>
        <taxon>Pseudomonadati</taxon>
        <taxon>Bacteroidota</taxon>
        <taxon>Bacteroidia</taxon>
        <taxon>Bacteroidales</taxon>
        <taxon>Bacteroidaceae</taxon>
        <taxon>Bacteroides</taxon>
    </lineage>
</organism>
<dbReference type="SUPFAM" id="SSF46955">
    <property type="entry name" value="Putative DNA-binding domain"/>
    <property type="match status" value="1"/>
</dbReference>
<gene>
    <name evidence="3" type="ORF">ERS852462_01604</name>
</gene>
<evidence type="ECO:0000313" key="3">
    <source>
        <dbReference type="EMBL" id="CUO79701.1"/>
    </source>
</evidence>
<sequence>MYTDREEFEGWMERIMERFDRTEKLLERVLKKNNTLDGEEVLDNQDLCLLLKVGIRTLQRYRAIGVLPYFTISGKVFYRTKDVHEFIRTRFADVKERAAKRKEKEARKEERRRKRGLFP</sequence>
<dbReference type="EMBL" id="CZAF01000004">
    <property type="protein sequence ID" value="CUO79701.1"/>
    <property type="molecule type" value="Genomic_DNA"/>
</dbReference>
<protein>
    <submittedName>
        <fullName evidence="3">DNA-binding protein</fullName>
    </submittedName>
</protein>
<dbReference type="PATRIC" id="fig|693979.3.peg.178"/>
<dbReference type="InterPro" id="IPR041657">
    <property type="entry name" value="HTH_17"/>
</dbReference>
<feature type="compositionally biased region" description="Basic and acidic residues" evidence="1">
    <location>
        <begin position="99"/>
        <end position="109"/>
    </location>
</feature>
<dbReference type="RefSeq" id="WP_013545830.1">
    <property type="nucleotide sequence ID" value="NZ_CZAF01000004.1"/>
</dbReference>
<dbReference type="Proteomes" id="UP000095614">
    <property type="component" value="Unassembled WGS sequence"/>
</dbReference>
<accession>A0A174HZP6</accession>
<evidence type="ECO:0000313" key="4">
    <source>
        <dbReference type="Proteomes" id="UP000095614"/>
    </source>
</evidence>
<feature type="region of interest" description="Disordered" evidence="1">
    <location>
        <begin position="99"/>
        <end position="119"/>
    </location>
</feature>
<evidence type="ECO:0000256" key="1">
    <source>
        <dbReference type="SAM" id="MobiDB-lite"/>
    </source>
</evidence>
<keyword evidence="3" id="KW-0238">DNA-binding</keyword>
<dbReference type="PANTHER" id="PTHR34585:SF22">
    <property type="entry name" value="HELIX-TURN-HELIX DOMAIN-CONTAINING PROTEIN"/>
    <property type="match status" value="1"/>
</dbReference>
<dbReference type="OrthoDB" id="768005at2"/>
<reference evidence="3 4" key="1">
    <citation type="submission" date="2015-09" db="EMBL/GenBank/DDBJ databases">
        <authorList>
            <consortium name="Pathogen Informatics"/>
        </authorList>
    </citation>
    <scope>NUCLEOTIDE SEQUENCE [LARGE SCALE GENOMIC DNA]</scope>
    <source>
        <strain evidence="3 4">2789STDY5834847</strain>
    </source>
</reference>
<dbReference type="Pfam" id="PF12728">
    <property type="entry name" value="HTH_17"/>
    <property type="match status" value="1"/>
</dbReference>
<dbReference type="InterPro" id="IPR009061">
    <property type="entry name" value="DNA-bd_dom_put_sf"/>
</dbReference>
<proteinExistence type="predicted"/>
<dbReference type="PANTHER" id="PTHR34585">
    <property type="match status" value="1"/>
</dbReference>
<dbReference type="AlphaFoldDB" id="A0A174HZP6"/>